<evidence type="ECO:0000256" key="8">
    <source>
        <dbReference type="ARBA" id="ARBA00022777"/>
    </source>
</evidence>
<evidence type="ECO:0000259" key="14">
    <source>
        <dbReference type="Pfam" id="PF00294"/>
    </source>
</evidence>
<evidence type="ECO:0000256" key="5">
    <source>
        <dbReference type="ARBA" id="ARBA00022679"/>
    </source>
</evidence>
<keyword evidence="8 13" id="KW-0418">Kinase</keyword>
<proteinExistence type="inferred from homology"/>
<dbReference type="InterPro" id="IPR011611">
    <property type="entry name" value="PfkB_dom"/>
</dbReference>
<dbReference type="GO" id="GO:0019303">
    <property type="term" value="P:D-ribose catabolic process"/>
    <property type="evidence" value="ECO:0007669"/>
    <property type="project" value="UniProtKB-UniRule"/>
</dbReference>
<comment type="subcellular location">
    <subcellularLocation>
        <location evidence="13">Cytoplasm</location>
    </subcellularLocation>
</comment>
<feature type="binding site" evidence="13">
    <location>
        <position position="182"/>
    </location>
    <ligand>
        <name>ATP</name>
        <dbReference type="ChEBI" id="CHEBI:30616"/>
    </ligand>
</feature>
<dbReference type="GO" id="GO:0004747">
    <property type="term" value="F:ribokinase activity"/>
    <property type="evidence" value="ECO:0007669"/>
    <property type="project" value="UniProtKB-UniRule"/>
</dbReference>
<dbReference type="OrthoDB" id="9775849at2"/>
<feature type="binding site" evidence="13">
    <location>
        <position position="138"/>
    </location>
    <ligand>
        <name>substrate</name>
    </ligand>
</feature>
<keyword evidence="16" id="KW-1185">Reference proteome</keyword>
<dbReference type="PANTHER" id="PTHR10584">
    <property type="entry name" value="SUGAR KINASE"/>
    <property type="match status" value="1"/>
</dbReference>
<evidence type="ECO:0000256" key="9">
    <source>
        <dbReference type="ARBA" id="ARBA00022840"/>
    </source>
</evidence>
<keyword evidence="5 13" id="KW-0808">Transferase</keyword>
<dbReference type="InterPro" id="IPR029056">
    <property type="entry name" value="Ribokinase-like"/>
</dbReference>
<dbReference type="NCBIfam" id="NF008353">
    <property type="entry name" value="PRK11142.1"/>
    <property type="match status" value="1"/>
</dbReference>
<evidence type="ECO:0000256" key="3">
    <source>
        <dbReference type="ARBA" id="ARBA00016943"/>
    </source>
</evidence>
<evidence type="ECO:0000256" key="11">
    <source>
        <dbReference type="ARBA" id="ARBA00022958"/>
    </source>
</evidence>
<comment type="similarity">
    <text evidence="13">Belongs to the carbohydrate kinase PfkB family. Ribokinase subfamily.</text>
</comment>
<keyword evidence="11 13" id="KW-0630">Potassium</keyword>
<feature type="binding site" evidence="13">
    <location>
        <position position="283"/>
    </location>
    <ligand>
        <name>K(+)</name>
        <dbReference type="ChEBI" id="CHEBI:29103"/>
    </ligand>
</feature>
<feature type="active site" description="Proton acceptor" evidence="13">
    <location>
        <position position="250"/>
    </location>
</feature>
<evidence type="ECO:0000256" key="12">
    <source>
        <dbReference type="ARBA" id="ARBA00023277"/>
    </source>
</evidence>
<feature type="binding site" evidence="13">
    <location>
        <begin position="37"/>
        <end position="41"/>
    </location>
    <ligand>
        <name>substrate</name>
    </ligand>
</feature>
<feature type="binding site" evidence="13">
    <location>
        <position position="285"/>
    </location>
    <ligand>
        <name>K(+)</name>
        <dbReference type="ChEBI" id="CHEBI:29103"/>
    </ligand>
</feature>
<dbReference type="EC" id="2.7.1.15" evidence="2 13"/>
<keyword evidence="9 13" id="KW-0067">ATP-binding</keyword>
<dbReference type="PANTHER" id="PTHR10584:SF166">
    <property type="entry name" value="RIBOKINASE"/>
    <property type="match status" value="1"/>
</dbReference>
<dbReference type="InterPro" id="IPR011877">
    <property type="entry name" value="Ribokinase"/>
</dbReference>
<comment type="activity regulation">
    <text evidence="13">Activated by a monovalent cation that binds near, but not in, the active site. The most likely occupant of the site in vivo is potassium. Ion binding induces a conformational change that may alter substrate affinity.</text>
</comment>
<dbReference type="NCBIfam" id="TIGR02152">
    <property type="entry name" value="D_ribokin_bact"/>
    <property type="match status" value="1"/>
</dbReference>
<dbReference type="UniPathway" id="UPA00916">
    <property type="reaction ID" value="UER00889"/>
</dbReference>
<comment type="cofactor">
    <cofactor evidence="13">
        <name>Mg(2+)</name>
        <dbReference type="ChEBI" id="CHEBI:18420"/>
    </cofactor>
    <text evidence="13">Requires a divalent cation, most likely magnesium in vivo, as an electrophilic catalyst to aid phosphoryl group transfer. It is the chelate of the metal and the nucleotide that is the actual substrate.</text>
</comment>
<evidence type="ECO:0000313" key="15">
    <source>
        <dbReference type="EMBL" id="TLV03324.1"/>
    </source>
</evidence>
<protein>
    <recommendedName>
        <fullName evidence="3 13">Ribokinase</fullName>
        <shortName evidence="13">RK</shortName>
        <ecNumber evidence="2 13">2.7.1.15</ecNumber>
    </recommendedName>
</protein>
<comment type="subunit">
    <text evidence="13">Homodimer.</text>
</comment>
<organism evidence="15 16">
    <name type="scientific">Dyadobacter luticola</name>
    <dbReference type="NCBI Taxonomy" id="1979387"/>
    <lineage>
        <taxon>Bacteria</taxon>
        <taxon>Pseudomonadati</taxon>
        <taxon>Bacteroidota</taxon>
        <taxon>Cytophagia</taxon>
        <taxon>Cytophagales</taxon>
        <taxon>Spirosomataceae</taxon>
        <taxon>Dyadobacter</taxon>
    </lineage>
</organism>
<keyword evidence="4 13" id="KW-0963">Cytoplasm</keyword>
<keyword evidence="6 13" id="KW-0479">Metal-binding</keyword>
<dbReference type="InterPro" id="IPR002173">
    <property type="entry name" value="Carboh/pur_kinase_PfkB_CS"/>
</dbReference>
<comment type="pathway">
    <text evidence="13">Carbohydrate metabolism; D-ribose degradation; D-ribose 5-phosphate from beta-D-ribopyranose: step 2/2.</text>
</comment>
<keyword evidence="12 13" id="KW-0119">Carbohydrate metabolism</keyword>
<evidence type="ECO:0000313" key="16">
    <source>
        <dbReference type="Proteomes" id="UP000306402"/>
    </source>
</evidence>
<dbReference type="EMBL" id="VCEJ01000002">
    <property type="protein sequence ID" value="TLV03324.1"/>
    <property type="molecule type" value="Genomic_DNA"/>
</dbReference>
<name>A0A5R9L416_9BACT</name>
<comment type="catalytic activity">
    <reaction evidence="13">
        <text>D-ribose + ATP = D-ribose 5-phosphate + ADP + H(+)</text>
        <dbReference type="Rhea" id="RHEA:13697"/>
        <dbReference type="ChEBI" id="CHEBI:15378"/>
        <dbReference type="ChEBI" id="CHEBI:30616"/>
        <dbReference type="ChEBI" id="CHEBI:47013"/>
        <dbReference type="ChEBI" id="CHEBI:78346"/>
        <dbReference type="ChEBI" id="CHEBI:456216"/>
        <dbReference type="EC" id="2.7.1.15"/>
    </reaction>
</comment>
<comment type="similarity">
    <text evidence="1">Belongs to the carbohydrate kinase pfkB family.</text>
</comment>
<dbReference type="AlphaFoldDB" id="A0A5R9L416"/>
<feature type="binding site" evidence="13">
    <location>
        <position position="244"/>
    </location>
    <ligand>
        <name>K(+)</name>
        <dbReference type="ChEBI" id="CHEBI:29103"/>
    </ligand>
</feature>
<dbReference type="Pfam" id="PF00294">
    <property type="entry name" value="PfkB"/>
    <property type="match status" value="1"/>
</dbReference>
<evidence type="ECO:0000256" key="10">
    <source>
        <dbReference type="ARBA" id="ARBA00022842"/>
    </source>
</evidence>
<feature type="binding site" evidence="13">
    <location>
        <position position="280"/>
    </location>
    <ligand>
        <name>K(+)</name>
        <dbReference type="ChEBI" id="CHEBI:29103"/>
    </ligand>
</feature>
<feature type="binding site" evidence="13">
    <location>
        <begin position="218"/>
        <end position="223"/>
    </location>
    <ligand>
        <name>ATP</name>
        <dbReference type="ChEBI" id="CHEBI:30616"/>
    </ligand>
</feature>
<reference evidence="15 16" key="1">
    <citation type="submission" date="2019-05" db="EMBL/GenBank/DDBJ databases">
        <authorList>
            <person name="Qu J.-H."/>
        </authorList>
    </citation>
    <scope>NUCLEOTIDE SEQUENCE [LARGE SCALE GENOMIC DNA]</scope>
    <source>
        <strain evidence="15 16">T17</strain>
    </source>
</reference>
<gene>
    <name evidence="13 15" type="primary">rbsK</name>
    <name evidence="15" type="ORF">FEN17_06850</name>
</gene>
<dbReference type="Proteomes" id="UP000306402">
    <property type="component" value="Unassembled WGS sequence"/>
</dbReference>
<evidence type="ECO:0000256" key="7">
    <source>
        <dbReference type="ARBA" id="ARBA00022741"/>
    </source>
</evidence>
<keyword evidence="10 13" id="KW-0460">Magnesium</keyword>
<feature type="binding site" evidence="13">
    <location>
        <position position="246"/>
    </location>
    <ligand>
        <name>K(+)</name>
        <dbReference type="ChEBI" id="CHEBI:29103"/>
    </ligand>
</feature>
<evidence type="ECO:0000256" key="4">
    <source>
        <dbReference type="ARBA" id="ARBA00022490"/>
    </source>
</evidence>
<dbReference type="Gene3D" id="3.40.1190.20">
    <property type="match status" value="1"/>
</dbReference>
<feature type="binding site" evidence="13">
    <location>
        <begin position="249"/>
        <end position="250"/>
    </location>
    <ligand>
        <name>ATP</name>
        <dbReference type="ChEBI" id="CHEBI:30616"/>
    </ligand>
</feature>
<dbReference type="RefSeq" id="WP_138364532.1">
    <property type="nucleotide sequence ID" value="NZ_VCEJ01000002.1"/>
</dbReference>
<feature type="binding site" evidence="13">
    <location>
        <begin position="9"/>
        <end position="11"/>
    </location>
    <ligand>
        <name>substrate</name>
    </ligand>
</feature>
<evidence type="ECO:0000256" key="6">
    <source>
        <dbReference type="ARBA" id="ARBA00022723"/>
    </source>
</evidence>
<feature type="binding site" evidence="13">
    <location>
        <position position="289"/>
    </location>
    <ligand>
        <name>K(+)</name>
        <dbReference type="ChEBI" id="CHEBI:29103"/>
    </ligand>
</feature>
<dbReference type="PROSITE" id="PS00584">
    <property type="entry name" value="PFKB_KINASES_2"/>
    <property type="match status" value="1"/>
</dbReference>
<keyword evidence="7 13" id="KW-0547">Nucleotide-binding</keyword>
<evidence type="ECO:0000256" key="1">
    <source>
        <dbReference type="ARBA" id="ARBA00005380"/>
    </source>
</evidence>
<feature type="domain" description="Carbohydrate kinase PfkB" evidence="14">
    <location>
        <begin position="2"/>
        <end position="293"/>
    </location>
</feature>
<dbReference type="SUPFAM" id="SSF53613">
    <property type="entry name" value="Ribokinase-like"/>
    <property type="match status" value="1"/>
</dbReference>
<dbReference type="InterPro" id="IPR002139">
    <property type="entry name" value="Ribo/fructo_kinase"/>
</dbReference>
<comment type="function">
    <text evidence="13">Catalyzes the phosphorylation of ribose at O-5 in a reaction requiring ATP and magnesium. The resulting D-ribose-5-phosphate can then be used either for sythesis of nucleotides, histidine, and tryptophan, or as a component of the pentose phosphate pathway.</text>
</comment>
<dbReference type="FunFam" id="3.40.1190.20:FF:000012">
    <property type="entry name" value="Ribokinase"/>
    <property type="match status" value="1"/>
</dbReference>
<comment type="caution">
    <text evidence="13">Lacks conserved residue(s) required for the propagation of feature annotation.</text>
</comment>
<evidence type="ECO:0000256" key="2">
    <source>
        <dbReference type="ARBA" id="ARBA00012035"/>
    </source>
</evidence>
<dbReference type="PRINTS" id="PR00990">
    <property type="entry name" value="RIBOKINASE"/>
</dbReference>
<dbReference type="GO" id="GO:0005524">
    <property type="term" value="F:ATP binding"/>
    <property type="evidence" value="ECO:0007669"/>
    <property type="project" value="UniProtKB-UniRule"/>
</dbReference>
<comment type="caution">
    <text evidence="15">The sequence shown here is derived from an EMBL/GenBank/DDBJ whole genome shotgun (WGS) entry which is preliminary data.</text>
</comment>
<dbReference type="GO" id="GO:0046872">
    <property type="term" value="F:metal ion binding"/>
    <property type="evidence" value="ECO:0007669"/>
    <property type="project" value="UniProtKB-KW"/>
</dbReference>
<dbReference type="CDD" id="cd01174">
    <property type="entry name" value="ribokinase"/>
    <property type="match status" value="1"/>
</dbReference>
<sequence>MIYVVGSSNTDMVVKSERLPGKGETVIGDKFLMNPGGKGANQAVSAARVGGTVNFVCKVGNDLFGKQAIQQFGIEKIHTGYITIDDVWSSGVALINVDANGENCISVAPGANNYLSKDDVSPALEQIGDEDILLIQLEIPLETVVFSVTEAARNNARIILNPAPATTLPDHIYRNLFLITPNETEAELLTGVKVTDEISASEAADWLLTKGCENVIITLGSKGAFLRNKIEKRLIASPKVTAIDTTAAGDCFNGALAVAISEGKDLVEAVSFACKAAALSVARMGAQGSLPTRHEVDAFQS</sequence>
<feature type="binding site" evidence="13">
    <location>
        <position position="250"/>
    </location>
    <ligand>
        <name>substrate</name>
    </ligand>
</feature>
<dbReference type="HAMAP" id="MF_01987">
    <property type="entry name" value="Ribokinase"/>
    <property type="match status" value="1"/>
</dbReference>
<accession>A0A5R9L416</accession>
<dbReference type="GO" id="GO:0005829">
    <property type="term" value="C:cytosol"/>
    <property type="evidence" value="ECO:0007669"/>
    <property type="project" value="TreeGrafter"/>
</dbReference>
<evidence type="ECO:0000256" key="13">
    <source>
        <dbReference type="HAMAP-Rule" id="MF_01987"/>
    </source>
</evidence>